<dbReference type="InterPro" id="IPR000719">
    <property type="entry name" value="Prot_kinase_dom"/>
</dbReference>
<dbReference type="Gene3D" id="1.10.510.10">
    <property type="entry name" value="Transferase(Phosphotransferase) domain 1"/>
    <property type="match status" value="1"/>
</dbReference>
<gene>
    <name evidence="2" type="ORF">FPRO05_07560</name>
</gene>
<evidence type="ECO:0000313" key="3">
    <source>
        <dbReference type="Proteomes" id="UP000251714"/>
    </source>
</evidence>
<dbReference type="Pfam" id="PF06985">
    <property type="entry name" value="HET"/>
    <property type="match status" value="1"/>
</dbReference>
<dbReference type="PROSITE" id="PS50011">
    <property type="entry name" value="PROTEIN_KINASE_DOM"/>
    <property type="match status" value="1"/>
</dbReference>
<dbReference type="InterPro" id="IPR011009">
    <property type="entry name" value="Kinase-like_dom_sf"/>
</dbReference>
<sequence length="724" mass="81740">MRLINAITLELHEFFNENTPPYAILSHAWGDQEVSFQDWQKQNRQQVTWKSGYSKILKACHQALNHSLEWLWVDTNCIDKSSSAELTEAINSMFAYYQKSQVCYAYLADVPTANQDVELLNSQLRRSRWFTRGWTLQELIAPRRLVFYAADWSSIGSKDDALVDLVTSITEIDSNYLTGHQGIFHAPVSKRMSWLAKRTTTRIEDMAYCMLGIFDINMPLLYGEGKRAFFRLQEEIIKSCNDHTIFCWGWNEDVPFDWASLLAPWPSTFAGAGGFKRESRENVSVFSMTNAGLSIRLRVIETVADRLISSHSWFVMLQAAPATVLPGLEAVCLRVVGRRVGNQLYVSRSPYPPRPRTISMWIQNFKEESLLVMNKLPNEKVFGGLDPTRPYNTNALSFVPIFGSASLTRRWEFGGSHDSIGNISASSQLGEITWWLNTAHVEVAAEHMMAAGRNPESGPYILLGAKKAGHFFDVSVQLVEGLNGDAVLRSQAIEEALPAKTFDWLHFLISDERILQLDRDAAHQSPFGISVPDELCALWKSFDPSEVRICQEKVIGPPSDTPRKVLLNDGIIAFLKLVRRGDKQSLINELDTYEKIHRAELDNKKRISRLHGLVRNNDGVTFGLLLTYIDCGHVTLSCALRPETEVSLRAKWAAQVQEAIAQLHDAGIVWGDAKPDNILIDVNEDAWLIDFGGGYTEGWVPKILVGTMEGDRIALEKILEYIRN</sequence>
<dbReference type="GO" id="GO:0004672">
    <property type="term" value="F:protein kinase activity"/>
    <property type="evidence" value="ECO:0007669"/>
    <property type="project" value="InterPro"/>
</dbReference>
<dbReference type="AlphaFoldDB" id="A0A365NKL3"/>
<organism evidence="2 3">
    <name type="scientific">Gibberella intermedia</name>
    <name type="common">Bulb rot disease fungus</name>
    <name type="synonym">Fusarium proliferatum</name>
    <dbReference type="NCBI Taxonomy" id="948311"/>
    <lineage>
        <taxon>Eukaryota</taxon>
        <taxon>Fungi</taxon>
        <taxon>Dikarya</taxon>
        <taxon>Ascomycota</taxon>
        <taxon>Pezizomycotina</taxon>
        <taxon>Sordariomycetes</taxon>
        <taxon>Hypocreomycetidae</taxon>
        <taxon>Hypocreales</taxon>
        <taxon>Nectriaceae</taxon>
        <taxon>Fusarium</taxon>
        <taxon>Fusarium fujikuroi species complex</taxon>
    </lineage>
</organism>
<dbReference type="SUPFAM" id="SSF56112">
    <property type="entry name" value="Protein kinase-like (PK-like)"/>
    <property type="match status" value="1"/>
</dbReference>
<reference evidence="2 3" key="1">
    <citation type="submission" date="2017-12" db="EMBL/GenBank/DDBJ databases">
        <title>Genome sequence of the mycotoxigenic crop pathogen Fusarium proliferatum, strain ITEM 2341 from Date Palm.</title>
        <authorList>
            <person name="Almiman B.F."/>
            <person name="Shittu T.A."/>
            <person name="Muthumeenakshi S."/>
            <person name="Baroncelli R."/>
            <person name="Sreenivasaprasada S."/>
        </authorList>
    </citation>
    <scope>NUCLEOTIDE SEQUENCE [LARGE SCALE GENOMIC DNA]</scope>
    <source>
        <strain evidence="2 3">ITEM 2341</strain>
    </source>
</reference>
<proteinExistence type="predicted"/>
<feature type="domain" description="Protein kinase" evidence="1">
    <location>
        <begin position="549"/>
        <end position="724"/>
    </location>
</feature>
<dbReference type="EMBL" id="PKMI01000002">
    <property type="protein sequence ID" value="RBA21246.1"/>
    <property type="molecule type" value="Genomic_DNA"/>
</dbReference>
<accession>A0A365NKL3</accession>
<dbReference type="PANTHER" id="PTHR10622">
    <property type="entry name" value="HET DOMAIN-CONTAINING PROTEIN"/>
    <property type="match status" value="1"/>
</dbReference>
<dbReference type="Proteomes" id="UP000251714">
    <property type="component" value="Unassembled WGS sequence"/>
</dbReference>
<dbReference type="GO" id="GO:0005524">
    <property type="term" value="F:ATP binding"/>
    <property type="evidence" value="ECO:0007669"/>
    <property type="project" value="InterPro"/>
</dbReference>
<evidence type="ECO:0000313" key="2">
    <source>
        <dbReference type="EMBL" id="RBA21246.1"/>
    </source>
</evidence>
<protein>
    <recommendedName>
        <fullName evidence="1">Protein kinase domain-containing protein</fullName>
    </recommendedName>
</protein>
<dbReference type="InterPro" id="IPR010730">
    <property type="entry name" value="HET"/>
</dbReference>
<comment type="caution">
    <text evidence="2">The sequence shown here is derived from an EMBL/GenBank/DDBJ whole genome shotgun (WGS) entry which is preliminary data.</text>
</comment>
<name>A0A365NKL3_GIBIN</name>
<dbReference type="PANTHER" id="PTHR10622:SF10">
    <property type="entry name" value="HET DOMAIN-CONTAINING PROTEIN"/>
    <property type="match status" value="1"/>
</dbReference>
<evidence type="ECO:0000259" key="1">
    <source>
        <dbReference type="PROSITE" id="PS50011"/>
    </source>
</evidence>
<dbReference type="Pfam" id="PF00069">
    <property type="entry name" value="Pkinase"/>
    <property type="match status" value="1"/>
</dbReference>